<feature type="transmembrane region" description="Helical" evidence="1">
    <location>
        <begin position="6"/>
        <end position="22"/>
    </location>
</feature>
<accession>A0A6C0AIP5</accession>
<keyword evidence="1" id="KW-1133">Transmembrane helix</keyword>
<sequence>MTDFAPAVVIGIIFFAYVRLFVQTMNIYKESDYTMTWDEYFERSFRLSAIRETSS</sequence>
<evidence type="ECO:0000313" key="2">
    <source>
        <dbReference type="EMBL" id="QHS79649.1"/>
    </source>
</evidence>
<dbReference type="AlphaFoldDB" id="A0A6C0AIP5"/>
<organism evidence="2">
    <name type="scientific">viral metagenome</name>
    <dbReference type="NCBI Taxonomy" id="1070528"/>
    <lineage>
        <taxon>unclassified sequences</taxon>
        <taxon>metagenomes</taxon>
        <taxon>organismal metagenomes</taxon>
    </lineage>
</organism>
<keyword evidence="1" id="KW-0472">Membrane</keyword>
<name>A0A6C0AIP5_9ZZZZ</name>
<evidence type="ECO:0000256" key="1">
    <source>
        <dbReference type="SAM" id="Phobius"/>
    </source>
</evidence>
<dbReference type="EMBL" id="MN740650">
    <property type="protein sequence ID" value="QHS79649.1"/>
    <property type="molecule type" value="Genomic_DNA"/>
</dbReference>
<protein>
    <submittedName>
        <fullName evidence="2">Uncharacterized protein</fullName>
    </submittedName>
</protein>
<keyword evidence="1" id="KW-0812">Transmembrane</keyword>
<proteinExistence type="predicted"/>
<reference evidence="2" key="1">
    <citation type="journal article" date="2020" name="Nature">
        <title>Giant virus diversity and host interactions through global metagenomics.</title>
        <authorList>
            <person name="Schulz F."/>
            <person name="Roux S."/>
            <person name="Paez-Espino D."/>
            <person name="Jungbluth S."/>
            <person name="Walsh D.A."/>
            <person name="Denef V.J."/>
            <person name="McMahon K.D."/>
            <person name="Konstantinidis K.T."/>
            <person name="Eloe-Fadrosh E.A."/>
            <person name="Kyrpides N.C."/>
            <person name="Woyke T."/>
        </authorList>
    </citation>
    <scope>NUCLEOTIDE SEQUENCE</scope>
    <source>
        <strain evidence="2">GVMAG-S-1035303-20</strain>
    </source>
</reference>